<dbReference type="Proteomes" id="UP000193920">
    <property type="component" value="Unassembled WGS sequence"/>
</dbReference>
<comment type="caution">
    <text evidence="1">The sequence shown here is derived from an EMBL/GenBank/DDBJ whole genome shotgun (WGS) entry which is preliminary data.</text>
</comment>
<gene>
    <name evidence="1" type="ORF">LY90DRAFT_678261</name>
</gene>
<protein>
    <submittedName>
        <fullName evidence="1">Uncharacterized protein</fullName>
    </submittedName>
</protein>
<dbReference type="AlphaFoldDB" id="A0A1Y1ZBZ3"/>
<dbReference type="EMBL" id="MCOG01000428">
    <property type="protein sequence ID" value="ORY07811.1"/>
    <property type="molecule type" value="Genomic_DNA"/>
</dbReference>
<reference evidence="1 2" key="1">
    <citation type="submission" date="2016-08" db="EMBL/GenBank/DDBJ databases">
        <title>A Parts List for Fungal Cellulosomes Revealed by Comparative Genomics.</title>
        <authorList>
            <consortium name="DOE Joint Genome Institute"/>
            <person name="Haitjema C.H."/>
            <person name="Gilmore S.P."/>
            <person name="Henske J.K."/>
            <person name="Solomon K.V."/>
            <person name="De Groot R."/>
            <person name="Kuo A."/>
            <person name="Mondo S.J."/>
            <person name="Salamov A.A."/>
            <person name="Labutti K."/>
            <person name="Zhao Z."/>
            <person name="Chiniquy J."/>
            <person name="Barry K."/>
            <person name="Brewer H.M."/>
            <person name="Purvine S.O."/>
            <person name="Wright A.T."/>
            <person name="Boxma B."/>
            <person name="Van Alen T."/>
            <person name="Hackstein J.H."/>
            <person name="Baker S.E."/>
            <person name="Grigoriev I.V."/>
            <person name="O'Malley M.A."/>
        </authorList>
    </citation>
    <scope>NUCLEOTIDE SEQUENCE [LARGE SCALE GENOMIC DNA]</scope>
    <source>
        <strain evidence="1 2">G1</strain>
    </source>
</reference>
<proteinExistence type="predicted"/>
<organism evidence="1 2">
    <name type="scientific">Neocallimastix californiae</name>
    <dbReference type="NCBI Taxonomy" id="1754190"/>
    <lineage>
        <taxon>Eukaryota</taxon>
        <taxon>Fungi</taxon>
        <taxon>Fungi incertae sedis</taxon>
        <taxon>Chytridiomycota</taxon>
        <taxon>Chytridiomycota incertae sedis</taxon>
        <taxon>Neocallimastigomycetes</taxon>
        <taxon>Neocallimastigales</taxon>
        <taxon>Neocallimastigaceae</taxon>
        <taxon>Neocallimastix</taxon>
    </lineage>
</organism>
<evidence type="ECO:0000313" key="2">
    <source>
        <dbReference type="Proteomes" id="UP000193920"/>
    </source>
</evidence>
<sequence>MKLISNEGEKEIKNEEESGNLNFDFKTVSEFFELEDLLRNNGINERLIEECGNHIFESGDIYEYIKTNILDKIKNKTKILKLIEKQKLFLNNFNSNFNERANESKQKELNLNKENNKVHNSHLLKFYIQ</sequence>
<evidence type="ECO:0000313" key="1">
    <source>
        <dbReference type="EMBL" id="ORY07811.1"/>
    </source>
</evidence>
<accession>A0A1Y1ZBZ3</accession>
<keyword evidence="2" id="KW-1185">Reference proteome</keyword>
<name>A0A1Y1ZBZ3_9FUNG</name>